<organism evidence="2 3">
    <name type="scientific">Aduncisulcus paluster</name>
    <dbReference type="NCBI Taxonomy" id="2918883"/>
    <lineage>
        <taxon>Eukaryota</taxon>
        <taxon>Metamonada</taxon>
        <taxon>Carpediemonas-like organisms</taxon>
        <taxon>Aduncisulcus</taxon>
    </lineage>
</organism>
<feature type="region of interest" description="Disordered" evidence="1">
    <location>
        <begin position="49"/>
        <end position="143"/>
    </location>
</feature>
<feature type="region of interest" description="Disordered" evidence="1">
    <location>
        <begin position="1"/>
        <end position="23"/>
    </location>
</feature>
<protein>
    <submittedName>
        <fullName evidence="2">Uncharacterized protein</fullName>
    </submittedName>
</protein>
<evidence type="ECO:0000313" key="3">
    <source>
        <dbReference type="Proteomes" id="UP001057375"/>
    </source>
</evidence>
<evidence type="ECO:0000256" key="1">
    <source>
        <dbReference type="SAM" id="MobiDB-lite"/>
    </source>
</evidence>
<proteinExistence type="predicted"/>
<dbReference type="EMBL" id="BQXS01011177">
    <property type="protein sequence ID" value="GKT36259.1"/>
    <property type="molecule type" value="Genomic_DNA"/>
</dbReference>
<feature type="compositionally biased region" description="Basic and acidic residues" evidence="1">
    <location>
        <begin position="99"/>
        <end position="108"/>
    </location>
</feature>
<feature type="region of interest" description="Disordered" evidence="1">
    <location>
        <begin position="165"/>
        <end position="201"/>
    </location>
</feature>
<keyword evidence="3" id="KW-1185">Reference proteome</keyword>
<sequence>MSSRTGHDLSSFKYEGSTSYSHNPSRQLALKHLFAGNPDTIFHGVAEPFRPSHKQVPRPIPAPDTDSIHTSRIVGYRPTPTDAAGMTTTQRNREHKFKKLPEKSDYSDVTRPTGKRHFDKGTRNPVVQGEVPAPPPDRSRYHLNTTSRTYDIACTTTGAALSGKARDVRHLQRTSMNSREEAAFRPCRRPASASGSTYGGEHKSFFKQSDRFYSPATVEGDRGKQQHGRPSSSLLAKRPGAYVPPQRVSTVVDSQRKEEMVRTKNLYELIKAKSSKSVERLW</sequence>
<name>A0ABQ5KV05_9EUKA</name>
<accession>A0ABQ5KV05</accession>
<evidence type="ECO:0000313" key="2">
    <source>
        <dbReference type="EMBL" id="GKT36259.1"/>
    </source>
</evidence>
<reference evidence="2" key="1">
    <citation type="submission" date="2022-03" db="EMBL/GenBank/DDBJ databases">
        <title>Draft genome sequence of Aduncisulcus paluster, a free-living microaerophilic Fornicata.</title>
        <authorList>
            <person name="Yuyama I."/>
            <person name="Kume K."/>
            <person name="Tamura T."/>
            <person name="Inagaki Y."/>
            <person name="Hashimoto T."/>
        </authorList>
    </citation>
    <scope>NUCLEOTIDE SEQUENCE</scope>
    <source>
        <strain evidence="2">NY0171</strain>
    </source>
</reference>
<dbReference type="Proteomes" id="UP001057375">
    <property type="component" value="Unassembled WGS sequence"/>
</dbReference>
<feature type="region of interest" description="Disordered" evidence="1">
    <location>
        <begin position="216"/>
        <end position="248"/>
    </location>
</feature>
<comment type="caution">
    <text evidence="2">The sequence shown here is derived from an EMBL/GenBank/DDBJ whole genome shotgun (WGS) entry which is preliminary data.</text>
</comment>
<gene>
    <name evidence="2" type="ORF">ADUPG1_009259</name>
</gene>